<dbReference type="VEuPathDB" id="FungiDB:CC1G_05988"/>
<evidence type="ECO:0000313" key="4">
    <source>
        <dbReference type="Proteomes" id="UP000001861"/>
    </source>
</evidence>
<evidence type="ECO:0000313" key="3">
    <source>
        <dbReference type="EMBL" id="EAU92001.2"/>
    </source>
</evidence>
<reference evidence="3 4" key="1">
    <citation type="journal article" date="2010" name="Proc. Natl. Acad. Sci. U.S.A.">
        <title>Insights into evolution of multicellular fungi from the assembled chromosomes of the mushroom Coprinopsis cinerea (Coprinus cinereus).</title>
        <authorList>
            <person name="Stajich J.E."/>
            <person name="Wilke S.K."/>
            <person name="Ahren D."/>
            <person name="Au C.H."/>
            <person name="Birren B.W."/>
            <person name="Borodovsky M."/>
            <person name="Burns C."/>
            <person name="Canback B."/>
            <person name="Casselton L.A."/>
            <person name="Cheng C.K."/>
            <person name="Deng J."/>
            <person name="Dietrich F.S."/>
            <person name="Fargo D.C."/>
            <person name="Farman M.L."/>
            <person name="Gathman A.C."/>
            <person name="Goldberg J."/>
            <person name="Guigo R."/>
            <person name="Hoegger P.J."/>
            <person name="Hooker J.B."/>
            <person name="Huggins A."/>
            <person name="James T.Y."/>
            <person name="Kamada T."/>
            <person name="Kilaru S."/>
            <person name="Kodira C."/>
            <person name="Kues U."/>
            <person name="Kupfer D."/>
            <person name="Kwan H.S."/>
            <person name="Lomsadze A."/>
            <person name="Li W."/>
            <person name="Lilly W.W."/>
            <person name="Ma L.J."/>
            <person name="Mackey A.J."/>
            <person name="Manning G."/>
            <person name="Martin F."/>
            <person name="Muraguchi H."/>
            <person name="Natvig D.O."/>
            <person name="Palmerini H."/>
            <person name="Ramesh M.A."/>
            <person name="Rehmeyer C.J."/>
            <person name="Roe B.A."/>
            <person name="Shenoy N."/>
            <person name="Stanke M."/>
            <person name="Ter-Hovhannisyan V."/>
            <person name="Tunlid A."/>
            <person name="Velagapudi R."/>
            <person name="Vision T.J."/>
            <person name="Zeng Q."/>
            <person name="Zolan M.E."/>
            <person name="Pukkila P.J."/>
        </authorList>
    </citation>
    <scope>NUCLEOTIDE SEQUENCE [LARGE SCALE GENOMIC DNA]</scope>
    <source>
        <strain evidence="4">Okayama-7 / 130 / ATCC MYA-4618 / FGSC 9003</strain>
    </source>
</reference>
<keyword evidence="4" id="KW-1185">Reference proteome</keyword>
<dbReference type="GeneID" id="6006216"/>
<dbReference type="InterPro" id="IPR036047">
    <property type="entry name" value="F-box-like_dom_sf"/>
</dbReference>
<evidence type="ECO:0000259" key="2">
    <source>
        <dbReference type="PROSITE" id="PS50181"/>
    </source>
</evidence>
<dbReference type="KEGG" id="cci:CC1G_05988"/>
<organism evidence="3 4">
    <name type="scientific">Coprinopsis cinerea (strain Okayama-7 / 130 / ATCC MYA-4618 / FGSC 9003)</name>
    <name type="common">Inky cap fungus</name>
    <name type="synonym">Hormographiella aspergillata</name>
    <dbReference type="NCBI Taxonomy" id="240176"/>
    <lineage>
        <taxon>Eukaryota</taxon>
        <taxon>Fungi</taxon>
        <taxon>Dikarya</taxon>
        <taxon>Basidiomycota</taxon>
        <taxon>Agaricomycotina</taxon>
        <taxon>Agaricomycetes</taxon>
        <taxon>Agaricomycetidae</taxon>
        <taxon>Agaricales</taxon>
        <taxon>Agaricineae</taxon>
        <taxon>Psathyrellaceae</taxon>
        <taxon>Coprinopsis</taxon>
    </lineage>
</organism>
<dbReference type="SUPFAM" id="SSF81383">
    <property type="entry name" value="F-box domain"/>
    <property type="match status" value="1"/>
</dbReference>
<dbReference type="InterPro" id="IPR001810">
    <property type="entry name" value="F-box_dom"/>
</dbReference>
<gene>
    <name evidence="3" type="ORF">CC1G_05988</name>
</gene>
<feature type="domain" description="F-box" evidence="2">
    <location>
        <begin position="4"/>
        <end position="52"/>
    </location>
</feature>
<dbReference type="EMBL" id="AACS02000003">
    <property type="protein sequence ID" value="EAU92001.2"/>
    <property type="molecule type" value="Genomic_DNA"/>
</dbReference>
<dbReference type="PROSITE" id="PS50181">
    <property type="entry name" value="FBOX"/>
    <property type="match status" value="1"/>
</dbReference>
<dbReference type="Pfam" id="PF00646">
    <property type="entry name" value="F-box"/>
    <property type="match status" value="1"/>
</dbReference>
<comment type="caution">
    <text evidence="3">The sequence shown here is derived from an EMBL/GenBank/DDBJ whole genome shotgun (WGS) entry which is preliminary data.</text>
</comment>
<dbReference type="RefSeq" id="XP_001829779.2">
    <property type="nucleotide sequence ID" value="XM_001829727.2"/>
</dbReference>
<dbReference type="OrthoDB" id="2688364at2759"/>
<dbReference type="InParanoid" id="A8N4L0"/>
<proteinExistence type="predicted"/>
<feature type="compositionally biased region" description="Polar residues" evidence="1">
    <location>
        <begin position="456"/>
        <end position="477"/>
    </location>
</feature>
<dbReference type="Proteomes" id="UP000001861">
    <property type="component" value="Unassembled WGS sequence"/>
</dbReference>
<dbReference type="AlphaFoldDB" id="A8N4L0"/>
<name>A8N4L0_COPC7</name>
<dbReference type="HOGENOM" id="CLU_525806_0_0_1"/>
<accession>A8N4L0</accession>
<evidence type="ECO:0000256" key="1">
    <source>
        <dbReference type="SAM" id="MobiDB-lite"/>
    </source>
</evidence>
<sequence>MSSISYLLDLPSELIIRLCLYLGAEDIVALRQTCKELYAFEKSFYDTIWNACLDRICHSSELFSPTFKWGPMSPKGQESVARRIEMMGPILEKDSQSRSDKPLPSVSLDLLESFVDNSDEDFGFESIELLPGGRFILLFSAGFLHVWDLAPYLQNLATPIERRLDLPWNFAQDAVVLPALGADTTSVRFMLSLEPFDYDELYAGWDPEKLKIFQIMELNFTDGDLQLRKIGDPLPLFYPFSETETDIDAYEEDLDITENYVLFRIRRTIIAWNFQENAYVAWDLIGGDSEMFRFQISLAGDKLLVFEDDKLTVYEIPPLMPLPEAGSVIDVTQLGPTPDPSQISVSLPGHALICDGECEAWRGFAGSLKPSYYYVHHVGVSEAATKRAWYRISIDLASQTPVQVTDLGWDVARDLDGLGRFSSFHRPYKGKLIATSIWVPPSPDDDDSDATPPMRNPQSASVYVSVSDPSRSSTQPIQPRESILLPMAHIKDIDEDWDHEINCDFCPLSGILVVTTRRYRGPEVPPAKRIQVFDFVRSLLR</sequence>
<feature type="region of interest" description="Disordered" evidence="1">
    <location>
        <begin position="439"/>
        <end position="478"/>
    </location>
</feature>
<protein>
    <recommendedName>
        <fullName evidence="2">F-box domain-containing protein</fullName>
    </recommendedName>
</protein>